<keyword evidence="1" id="KW-0472">Membrane</keyword>
<sequence>MCLRVCVCMFAHILCMYVCMLAYVSIHMLACDLIVSLANLSVNLVSERTLSLCFFAFFFGVTLYFSDQVT</sequence>
<proteinExistence type="predicted"/>
<feature type="transmembrane region" description="Helical" evidence="1">
    <location>
        <begin position="49"/>
        <end position="66"/>
    </location>
</feature>
<evidence type="ECO:0000256" key="1">
    <source>
        <dbReference type="SAM" id="Phobius"/>
    </source>
</evidence>
<reference evidence="2" key="1">
    <citation type="submission" date="2014-11" db="EMBL/GenBank/DDBJ databases">
        <authorList>
            <person name="Amaro Gonzalez C."/>
        </authorList>
    </citation>
    <scope>NUCLEOTIDE SEQUENCE</scope>
</reference>
<dbReference type="EMBL" id="GBXM01012301">
    <property type="protein sequence ID" value="JAH96276.1"/>
    <property type="molecule type" value="Transcribed_RNA"/>
</dbReference>
<reference evidence="2" key="2">
    <citation type="journal article" date="2015" name="Fish Shellfish Immunol.">
        <title>Early steps in the European eel (Anguilla anguilla)-Vibrio vulnificus interaction in the gills: Role of the RtxA13 toxin.</title>
        <authorList>
            <person name="Callol A."/>
            <person name="Pajuelo D."/>
            <person name="Ebbesson L."/>
            <person name="Teles M."/>
            <person name="MacKenzie S."/>
            <person name="Amaro C."/>
        </authorList>
    </citation>
    <scope>NUCLEOTIDE SEQUENCE</scope>
</reference>
<protein>
    <submittedName>
        <fullName evidence="2">Uncharacterized protein</fullName>
    </submittedName>
</protein>
<feature type="transmembrane region" description="Helical" evidence="1">
    <location>
        <begin position="7"/>
        <end position="29"/>
    </location>
</feature>
<keyword evidence="1" id="KW-1133">Transmembrane helix</keyword>
<accession>A0A0E9X1G2</accession>
<name>A0A0E9X1G2_ANGAN</name>
<evidence type="ECO:0000313" key="2">
    <source>
        <dbReference type="EMBL" id="JAH96276.1"/>
    </source>
</evidence>
<keyword evidence="1" id="KW-0812">Transmembrane</keyword>
<dbReference type="AlphaFoldDB" id="A0A0E9X1G2"/>
<organism evidence="2">
    <name type="scientific">Anguilla anguilla</name>
    <name type="common">European freshwater eel</name>
    <name type="synonym">Muraena anguilla</name>
    <dbReference type="NCBI Taxonomy" id="7936"/>
    <lineage>
        <taxon>Eukaryota</taxon>
        <taxon>Metazoa</taxon>
        <taxon>Chordata</taxon>
        <taxon>Craniata</taxon>
        <taxon>Vertebrata</taxon>
        <taxon>Euteleostomi</taxon>
        <taxon>Actinopterygii</taxon>
        <taxon>Neopterygii</taxon>
        <taxon>Teleostei</taxon>
        <taxon>Anguilliformes</taxon>
        <taxon>Anguillidae</taxon>
        <taxon>Anguilla</taxon>
    </lineage>
</organism>